<accession>A0A3E0DWI2</accession>
<evidence type="ECO:0000256" key="7">
    <source>
        <dbReference type="ARBA" id="ARBA00048539"/>
    </source>
</evidence>
<dbReference type="Pfam" id="PF09179">
    <property type="entry name" value="TilS"/>
    <property type="match status" value="1"/>
</dbReference>
<evidence type="ECO:0000256" key="6">
    <source>
        <dbReference type="ARBA" id="ARBA00022840"/>
    </source>
</evidence>
<evidence type="ECO:0000313" key="11">
    <source>
        <dbReference type="Proteomes" id="UP000256542"/>
    </source>
</evidence>
<dbReference type="CDD" id="cd01992">
    <property type="entry name" value="TilS_N"/>
    <property type="match status" value="1"/>
</dbReference>
<dbReference type="SUPFAM" id="SSF52402">
    <property type="entry name" value="Adenine nucleotide alpha hydrolases-like"/>
    <property type="match status" value="1"/>
</dbReference>
<dbReference type="InterPro" id="IPR011063">
    <property type="entry name" value="TilS/TtcA_N"/>
</dbReference>
<keyword evidence="2 8" id="KW-0963">Cytoplasm</keyword>
<dbReference type="GO" id="GO:0032267">
    <property type="term" value="F:tRNA(Ile)-lysidine synthase activity"/>
    <property type="evidence" value="ECO:0007669"/>
    <property type="project" value="UniProtKB-EC"/>
</dbReference>
<dbReference type="PANTHER" id="PTHR43033">
    <property type="entry name" value="TRNA(ILE)-LYSIDINE SYNTHASE-RELATED"/>
    <property type="match status" value="1"/>
</dbReference>
<dbReference type="GO" id="GO:0005524">
    <property type="term" value="F:ATP binding"/>
    <property type="evidence" value="ECO:0007669"/>
    <property type="project" value="UniProtKB-UniRule"/>
</dbReference>
<evidence type="ECO:0000313" key="10">
    <source>
        <dbReference type="EMBL" id="REG86874.1"/>
    </source>
</evidence>
<dbReference type="GO" id="GO:0005737">
    <property type="term" value="C:cytoplasm"/>
    <property type="evidence" value="ECO:0007669"/>
    <property type="project" value="UniProtKB-SubCell"/>
</dbReference>
<name>A0A3E0DWI2_9GAMM</name>
<comment type="function">
    <text evidence="8">Ligates lysine onto the cytidine present at position 34 of the AUA codon-specific tRNA(Ile) that contains the anticodon CAU, in an ATP-dependent manner. Cytidine is converted to lysidine, thus changing the amino acid specificity of the tRNA from methionine to isoleucine.</text>
</comment>
<proteinExistence type="inferred from homology"/>
<evidence type="ECO:0000256" key="8">
    <source>
        <dbReference type="HAMAP-Rule" id="MF_01161"/>
    </source>
</evidence>
<dbReference type="HAMAP" id="MF_01161">
    <property type="entry name" value="tRNA_Ile_lys_synt"/>
    <property type="match status" value="1"/>
</dbReference>
<dbReference type="EC" id="6.3.4.19" evidence="8"/>
<dbReference type="InterPro" id="IPR012094">
    <property type="entry name" value="tRNA_Ile_lys_synt"/>
</dbReference>
<protein>
    <recommendedName>
        <fullName evidence="8">tRNA(Ile)-lysidine synthase</fullName>
        <ecNumber evidence="8">6.3.4.19</ecNumber>
    </recommendedName>
    <alternativeName>
        <fullName evidence="8">tRNA(Ile)-2-lysyl-cytidine synthase</fullName>
    </alternativeName>
    <alternativeName>
        <fullName evidence="8">tRNA(Ile)-lysidine synthetase</fullName>
    </alternativeName>
</protein>
<evidence type="ECO:0000256" key="2">
    <source>
        <dbReference type="ARBA" id="ARBA00022490"/>
    </source>
</evidence>
<evidence type="ECO:0000256" key="4">
    <source>
        <dbReference type="ARBA" id="ARBA00022694"/>
    </source>
</evidence>
<dbReference type="InterPro" id="IPR014729">
    <property type="entry name" value="Rossmann-like_a/b/a_fold"/>
</dbReference>
<dbReference type="InterPro" id="IPR012796">
    <property type="entry name" value="Lysidine-tRNA-synth_C"/>
</dbReference>
<gene>
    <name evidence="8" type="primary">tilS</name>
    <name evidence="10" type="ORF">DFP81_101444</name>
</gene>
<organism evidence="10 11">
    <name type="scientific">Marinomonas pollencensis</name>
    <dbReference type="NCBI Taxonomy" id="491954"/>
    <lineage>
        <taxon>Bacteria</taxon>
        <taxon>Pseudomonadati</taxon>
        <taxon>Pseudomonadota</taxon>
        <taxon>Gammaproteobacteria</taxon>
        <taxon>Oceanospirillales</taxon>
        <taxon>Oceanospirillaceae</taxon>
        <taxon>Marinomonas</taxon>
    </lineage>
</organism>
<dbReference type="AlphaFoldDB" id="A0A3E0DWI2"/>
<sequence>MHAYFSQPPMASTDTVSFNPEWVAALFSGDAQIWLGFSGGVDSHVLLHALVSVLNVEQKAKLTAIHIHHGLSENADRWQQHCQSVCQQLGVKFVSRQVCLASQASLEDAARKARYQVFEEVLSQDDVLLMAHHGGDQAETVLFRLLRGTGGKGLSGIPAIRALGKGALLRPMLTMSKSSINAYAKHHGLCWVEDESNQDERFTRNFIRHRIVPTLEVRFPKMEQNIASAAQRIATDYAMLAEFAQVQLKDWCNLSGGLILRHLEALPEDKQRFWLRSFLQGKSISLSYAQLENVLSMVFGEEHKQPEFCFPTGRIMRHQGVLYVLPVEQPAELGELHSGVPLRRAFDQVLVLGEGRFCLGERPQGAVLLLANGHRRKIKKWFNDLKIPSWWRDHLPYLYLEGELIAIGSLWRHPSYLDITFEWQLNDLLPFPVEQALLERG</sequence>
<dbReference type="Gene3D" id="1.20.59.20">
    <property type="match status" value="1"/>
</dbReference>
<keyword evidence="3 8" id="KW-0436">Ligase</keyword>
<evidence type="ECO:0000256" key="1">
    <source>
        <dbReference type="ARBA" id="ARBA00004496"/>
    </source>
</evidence>
<keyword evidence="11" id="KW-1185">Reference proteome</keyword>
<reference evidence="10 11" key="1">
    <citation type="submission" date="2018-08" db="EMBL/GenBank/DDBJ databases">
        <title>Genomic Encyclopedia of Type Strains, Phase III (KMG-III): the genomes of soil and plant-associated and newly described type strains.</title>
        <authorList>
            <person name="Whitman W."/>
        </authorList>
    </citation>
    <scope>NUCLEOTIDE SEQUENCE [LARGE SCALE GENOMIC DNA]</scope>
    <source>
        <strain evidence="10 11">CECT 7375</strain>
    </source>
</reference>
<keyword evidence="4 8" id="KW-0819">tRNA processing</keyword>
<dbReference type="SUPFAM" id="SSF56037">
    <property type="entry name" value="PheT/TilS domain"/>
    <property type="match status" value="1"/>
</dbReference>
<keyword evidence="5 8" id="KW-0547">Nucleotide-binding</keyword>
<dbReference type="Pfam" id="PF11734">
    <property type="entry name" value="TilS_C"/>
    <property type="match status" value="1"/>
</dbReference>
<dbReference type="Proteomes" id="UP000256542">
    <property type="component" value="Unassembled WGS sequence"/>
</dbReference>
<dbReference type="SUPFAM" id="SSF82829">
    <property type="entry name" value="MesJ substrate recognition domain-like"/>
    <property type="match status" value="1"/>
</dbReference>
<comment type="subcellular location">
    <subcellularLocation>
        <location evidence="1 8">Cytoplasm</location>
    </subcellularLocation>
</comment>
<dbReference type="OrthoDB" id="9807403at2"/>
<dbReference type="PANTHER" id="PTHR43033:SF1">
    <property type="entry name" value="TRNA(ILE)-LYSIDINE SYNTHASE-RELATED"/>
    <property type="match status" value="1"/>
</dbReference>
<comment type="domain">
    <text evidence="8">The N-terminal region contains the highly conserved SGGXDS motif, predicted to be a P-loop motif involved in ATP binding.</text>
</comment>
<dbReference type="NCBIfam" id="TIGR02432">
    <property type="entry name" value="lysidine_TilS_N"/>
    <property type="match status" value="1"/>
</dbReference>
<dbReference type="InterPro" id="IPR012795">
    <property type="entry name" value="tRNA_Ile_lys_synt_N"/>
</dbReference>
<dbReference type="InterPro" id="IPR015262">
    <property type="entry name" value="tRNA_Ile_lys_synt_subst-bd"/>
</dbReference>
<comment type="caution">
    <text evidence="10">The sequence shown here is derived from an EMBL/GenBank/DDBJ whole genome shotgun (WGS) entry which is preliminary data.</text>
</comment>
<evidence type="ECO:0000256" key="5">
    <source>
        <dbReference type="ARBA" id="ARBA00022741"/>
    </source>
</evidence>
<dbReference type="SMART" id="SM00977">
    <property type="entry name" value="TilS_C"/>
    <property type="match status" value="1"/>
</dbReference>
<dbReference type="Pfam" id="PF01171">
    <property type="entry name" value="ATP_bind_3"/>
    <property type="match status" value="1"/>
</dbReference>
<dbReference type="GO" id="GO:0006400">
    <property type="term" value="P:tRNA modification"/>
    <property type="evidence" value="ECO:0007669"/>
    <property type="project" value="UniProtKB-UniRule"/>
</dbReference>
<dbReference type="EMBL" id="QUNG01000001">
    <property type="protein sequence ID" value="REG86874.1"/>
    <property type="molecule type" value="Genomic_DNA"/>
</dbReference>
<dbReference type="Gene3D" id="3.40.50.620">
    <property type="entry name" value="HUPs"/>
    <property type="match status" value="1"/>
</dbReference>
<keyword evidence="6 8" id="KW-0067">ATP-binding</keyword>
<comment type="catalytic activity">
    <reaction evidence="7 8">
        <text>cytidine(34) in tRNA(Ile2) + L-lysine + ATP = lysidine(34) in tRNA(Ile2) + AMP + diphosphate + H(+)</text>
        <dbReference type="Rhea" id="RHEA:43744"/>
        <dbReference type="Rhea" id="RHEA-COMP:10625"/>
        <dbReference type="Rhea" id="RHEA-COMP:10670"/>
        <dbReference type="ChEBI" id="CHEBI:15378"/>
        <dbReference type="ChEBI" id="CHEBI:30616"/>
        <dbReference type="ChEBI" id="CHEBI:32551"/>
        <dbReference type="ChEBI" id="CHEBI:33019"/>
        <dbReference type="ChEBI" id="CHEBI:82748"/>
        <dbReference type="ChEBI" id="CHEBI:83665"/>
        <dbReference type="ChEBI" id="CHEBI:456215"/>
        <dbReference type="EC" id="6.3.4.19"/>
    </reaction>
</comment>
<evidence type="ECO:0000259" key="9">
    <source>
        <dbReference type="SMART" id="SM00977"/>
    </source>
</evidence>
<dbReference type="NCBIfam" id="TIGR02433">
    <property type="entry name" value="lysidine_TilS_C"/>
    <property type="match status" value="1"/>
</dbReference>
<evidence type="ECO:0000256" key="3">
    <source>
        <dbReference type="ARBA" id="ARBA00022598"/>
    </source>
</evidence>
<feature type="domain" description="Lysidine-tRNA(Ile) synthetase C-terminal" evidence="9">
    <location>
        <begin position="357"/>
        <end position="419"/>
    </location>
</feature>
<feature type="binding site" evidence="8">
    <location>
        <begin position="38"/>
        <end position="43"/>
    </location>
    <ligand>
        <name>ATP</name>
        <dbReference type="ChEBI" id="CHEBI:30616"/>
    </ligand>
</feature>
<comment type="similarity">
    <text evidence="8">Belongs to the tRNA(Ile)-lysidine synthase family.</text>
</comment>